<evidence type="ECO:0000313" key="2">
    <source>
        <dbReference type="EMBL" id="PSL26707.1"/>
    </source>
</evidence>
<dbReference type="RefSeq" id="WP_106597048.1">
    <property type="nucleotide sequence ID" value="NZ_PYAS01000009.1"/>
</dbReference>
<evidence type="ECO:0000259" key="1">
    <source>
        <dbReference type="Pfam" id="PF00027"/>
    </source>
</evidence>
<dbReference type="Proteomes" id="UP000241964">
    <property type="component" value="Unassembled WGS sequence"/>
</dbReference>
<comment type="caution">
    <text evidence="2">The sequence shown here is derived from an EMBL/GenBank/DDBJ whole genome shotgun (WGS) entry which is preliminary data.</text>
</comment>
<gene>
    <name evidence="2" type="ORF">CLV60_109199</name>
</gene>
<dbReference type="CDD" id="cd00038">
    <property type="entry name" value="CAP_ED"/>
    <property type="match status" value="1"/>
</dbReference>
<dbReference type="OrthoDB" id="680421at2"/>
<accession>A0A2P8FYB1</accession>
<dbReference type="Gene3D" id="2.60.120.10">
    <property type="entry name" value="Jelly Rolls"/>
    <property type="match status" value="1"/>
</dbReference>
<dbReference type="AlphaFoldDB" id="A0A2P8FYB1"/>
<dbReference type="InterPro" id="IPR000595">
    <property type="entry name" value="cNMP-bd_dom"/>
</dbReference>
<reference evidence="2 3" key="1">
    <citation type="submission" date="2018-03" db="EMBL/GenBank/DDBJ databases">
        <title>Genomic Encyclopedia of Archaeal and Bacterial Type Strains, Phase II (KMG-II): from individual species to whole genera.</title>
        <authorList>
            <person name="Goeker M."/>
        </authorList>
    </citation>
    <scope>NUCLEOTIDE SEQUENCE [LARGE SCALE GENOMIC DNA]</scope>
    <source>
        <strain evidence="2 3">DSM 29057</strain>
    </source>
</reference>
<organism evidence="2 3">
    <name type="scientific">Dyadobacter jiangsuensis</name>
    <dbReference type="NCBI Taxonomy" id="1591085"/>
    <lineage>
        <taxon>Bacteria</taxon>
        <taxon>Pseudomonadati</taxon>
        <taxon>Bacteroidota</taxon>
        <taxon>Cytophagia</taxon>
        <taxon>Cytophagales</taxon>
        <taxon>Spirosomataceae</taxon>
        <taxon>Dyadobacter</taxon>
    </lineage>
</organism>
<sequence>MYYEFISSLSEILPVEDQTRILFQQRLKIVKVPKGKVLLSDGEICDKLWYVQSGLVRGYHFAADGQGNFRDVTDWFASEGDFFHAADSFVKQLPSRECIETLESSILIYISRTELYELYGNHPEACCIGRIIAERLLLTHQELLRDMRTLSAPEKLESFRARSRELFNRVPQKYIASYLGISENYVSKLKSRP</sequence>
<evidence type="ECO:0000313" key="3">
    <source>
        <dbReference type="Proteomes" id="UP000241964"/>
    </source>
</evidence>
<keyword evidence="3" id="KW-1185">Reference proteome</keyword>
<protein>
    <submittedName>
        <fullName evidence="2">CRP-like cAMP-binding protein</fullName>
    </submittedName>
</protein>
<feature type="domain" description="Cyclic nucleotide-binding" evidence="1">
    <location>
        <begin position="30"/>
        <end position="120"/>
    </location>
</feature>
<dbReference type="Pfam" id="PF00027">
    <property type="entry name" value="cNMP_binding"/>
    <property type="match status" value="1"/>
</dbReference>
<dbReference type="InterPro" id="IPR014710">
    <property type="entry name" value="RmlC-like_jellyroll"/>
</dbReference>
<dbReference type="InterPro" id="IPR018490">
    <property type="entry name" value="cNMP-bd_dom_sf"/>
</dbReference>
<dbReference type="EMBL" id="PYAS01000009">
    <property type="protein sequence ID" value="PSL26707.1"/>
    <property type="molecule type" value="Genomic_DNA"/>
</dbReference>
<dbReference type="SUPFAM" id="SSF51206">
    <property type="entry name" value="cAMP-binding domain-like"/>
    <property type="match status" value="1"/>
</dbReference>
<name>A0A2P8FYB1_9BACT</name>
<proteinExistence type="predicted"/>